<gene>
    <name evidence="2" type="ORF">LY89DRAFT_694164</name>
</gene>
<dbReference type="OrthoDB" id="329272at2759"/>
<keyword evidence="3" id="KW-1185">Reference proteome</keyword>
<name>A0A194XMV6_MOLSC</name>
<organism evidence="2 3">
    <name type="scientific">Mollisia scopiformis</name>
    <name type="common">Conifer needle endophyte fungus</name>
    <name type="synonym">Phialocephala scopiformis</name>
    <dbReference type="NCBI Taxonomy" id="149040"/>
    <lineage>
        <taxon>Eukaryota</taxon>
        <taxon>Fungi</taxon>
        <taxon>Dikarya</taxon>
        <taxon>Ascomycota</taxon>
        <taxon>Pezizomycotina</taxon>
        <taxon>Leotiomycetes</taxon>
        <taxon>Helotiales</taxon>
        <taxon>Mollisiaceae</taxon>
        <taxon>Mollisia</taxon>
    </lineage>
</organism>
<feature type="domain" description="N-acetyltransferase" evidence="1">
    <location>
        <begin position="88"/>
        <end position="259"/>
    </location>
</feature>
<dbReference type="InParanoid" id="A0A194XMV6"/>
<protein>
    <recommendedName>
        <fullName evidence="1">N-acetyltransferase domain-containing protein</fullName>
    </recommendedName>
</protein>
<dbReference type="InterPro" id="IPR000182">
    <property type="entry name" value="GNAT_dom"/>
</dbReference>
<dbReference type="RefSeq" id="XP_018075950.1">
    <property type="nucleotide sequence ID" value="XM_018216683.1"/>
</dbReference>
<dbReference type="UniPathway" id="UPA00113">
    <property type="reaction ID" value="UER00529"/>
</dbReference>
<dbReference type="AlphaFoldDB" id="A0A194XMV6"/>
<dbReference type="PROSITE" id="PS51186">
    <property type="entry name" value="GNAT"/>
    <property type="match status" value="1"/>
</dbReference>
<evidence type="ECO:0000259" key="1">
    <source>
        <dbReference type="PROSITE" id="PS51186"/>
    </source>
</evidence>
<dbReference type="SUPFAM" id="SSF55729">
    <property type="entry name" value="Acyl-CoA N-acyltransferases (Nat)"/>
    <property type="match status" value="1"/>
</dbReference>
<sequence length="266" mass="29727">MGTPFISFLGPSNLDDYDNKFSFSQQPESIPKTFLDAMEVREEIFVREQGVPQENEFDSDDPRACHWVVYASVNTTTQAEQKDAAGNVVVRKQSVTKSQPIGTIRLVPFPHPPHPEPGSSYAADALETDPERDFSQPPPYIVDRATTYHDGKEPYMKLGRIAVLKEFRGAGIARLLVSAAMTWIQQNFTYFNPSVKTVGMDGMNASNIGEIPVWKGLICVHAQEQVAKTWAKWGFQLDEGMGTWMEEGIAHVGMFQRLNLEPSTAE</sequence>
<dbReference type="GeneID" id="28826409"/>
<dbReference type="GO" id="GO:0016747">
    <property type="term" value="F:acyltransferase activity, transferring groups other than amino-acyl groups"/>
    <property type="evidence" value="ECO:0007669"/>
    <property type="project" value="InterPro"/>
</dbReference>
<dbReference type="EMBL" id="KQ947407">
    <property type="protein sequence ID" value="KUJ21595.1"/>
    <property type="molecule type" value="Genomic_DNA"/>
</dbReference>
<reference evidence="2 3" key="1">
    <citation type="submission" date="2015-10" db="EMBL/GenBank/DDBJ databases">
        <title>Full genome of DAOMC 229536 Phialocephala scopiformis, a fungal endophyte of spruce producing the potent anti-insectan compound rugulosin.</title>
        <authorList>
            <consortium name="DOE Joint Genome Institute"/>
            <person name="Walker A.K."/>
            <person name="Frasz S.L."/>
            <person name="Seifert K.A."/>
            <person name="Miller J.D."/>
            <person name="Mondo S.J."/>
            <person name="Labutti K."/>
            <person name="Lipzen A."/>
            <person name="Dockter R."/>
            <person name="Kennedy M."/>
            <person name="Grigoriev I.V."/>
            <person name="Spatafora J.W."/>
        </authorList>
    </citation>
    <scope>NUCLEOTIDE SEQUENCE [LARGE SCALE GENOMIC DNA]</scope>
    <source>
        <strain evidence="2 3">CBS 120377</strain>
    </source>
</reference>
<dbReference type="CDD" id="cd04301">
    <property type="entry name" value="NAT_SF"/>
    <property type="match status" value="1"/>
</dbReference>
<dbReference type="Gene3D" id="3.40.630.30">
    <property type="match status" value="1"/>
</dbReference>
<proteinExistence type="predicted"/>
<dbReference type="GO" id="GO:0006048">
    <property type="term" value="P:UDP-N-acetylglucosamine biosynthetic process"/>
    <property type="evidence" value="ECO:0007669"/>
    <property type="project" value="UniProtKB-UniPathway"/>
</dbReference>
<dbReference type="KEGG" id="psco:LY89DRAFT_694164"/>
<evidence type="ECO:0000313" key="3">
    <source>
        <dbReference type="Proteomes" id="UP000070700"/>
    </source>
</evidence>
<dbReference type="Proteomes" id="UP000070700">
    <property type="component" value="Unassembled WGS sequence"/>
</dbReference>
<dbReference type="Pfam" id="PF00583">
    <property type="entry name" value="Acetyltransf_1"/>
    <property type="match status" value="1"/>
</dbReference>
<dbReference type="InterPro" id="IPR016181">
    <property type="entry name" value="Acyl_CoA_acyltransferase"/>
</dbReference>
<evidence type="ECO:0000313" key="2">
    <source>
        <dbReference type="EMBL" id="KUJ21595.1"/>
    </source>
</evidence>
<accession>A0A194XMV6</accession>